<dbReference type="EMBL" id="SMBH01000003">
    <property type="protein sequence ID" value="TCU18189.1"/>
    <property type="molecule type" value="Genomic_DNA"/>
</dbReference>
<feature type="transmembrane region" description="Helical" evidence="8">
    <location>
        <begin position="123"/>
        <end position="144"/>
    </location>
</feature>
<evidence type="ECO:0000313" key="11">
    <source>
        <dbReference type="EMBL" id="TCU18189.1"/>
    </source>
</evidence>
<name>A0A4R3QBB9_RHISU</name>
<proteinExistence type="inferred from homology"/>
<feature type="domain" description="ABC transporter" evidence="9">
    <location>
        <begin position="407"/>
        <end position="614"/>
    </location>
</feature>
<feature type="transmembrane region" description="Helical" evidence="8">
    <location>
        <begin position="201"/>
        <end position="225"/>
    </location>
</feature>
<keyword evidence="5" id="KW-0067">ATP-binding</keyword>
<evidence type="ECO:0000256" key="2">
    <source>
        <dbReference type="ARBA" id="ARBA00005417"/>
    </source>
</evidence>
<dbReference type="GO" id="GO:0005524">
    <property type="term" value="F:ATP binding"/>
    <property type="evidence" value="ECO:0007669"/>
    <property type="project" value="UniProtKB-KW"/>
</dbReference>
<dbReference type="PROSITE" id="PS00211">
    <property type="entry name" value="ABC_TRANSPORTER_1"/>
    <property type="match status" value="1"/>
</dbReference>
<evidence type="ECO:0000256" key="8">
    <source>
        <dbReference type="SAM" id="Phobius"/>
    </source>
</evidence>
<dbReference type="AlphaFoldDB" id="A0A4R3QBB9"/>
<dbReference type="SUPFAM" id="SSF52540">
    <property type="entry name" value="P-loop containing nucleoside triphosphate hydrolases"/>
    <property type="match status" value="1"/>
</dbReference>
<dbReference type="Proteomes" id="UP000294576">
    <property type="component" value="Unassembled WGS sequence"/>
</dbReference>
<dbReference type="InterPro" id="IPR027417">
    <property type="entry name" value="P-loop_NTPase"/>
</dbReference>
<feature type="transmembrane region" description="Helical" evidence="8">
    <location>
        <begin position="313"/>
        <end position="334"/>
    </location>
</feature>
<protein>
    <submittedName>
        <fullName evidence="11">ABC-type multidrug transport system fused ATPase/permease subunit</fullName>
    </submittedName>
</protein>
<dbReference type="PANTHER" id="PTHR43394:SF1">
    <property type="entry name" value="ATP-BINDING CASSETTE SUB-FAMILY B MEMBER 10, MITOCHONDRIAL"/>
    <property type="match status" value="1"/>
</dbReference>
<gene>
    <name evidence="11" type="ORF">EV132_103309</name>
</gene>
<evidence type="ECO:0000256" key="6">
    <source>
        <dbReference type="ARBA" id="ARBA00022989"/>
    </source>
</evidence>
<evidence type="ECO:0000259" key="9">
    <source>
        <dbReference type="PROSITE" id="PS50893"/>
    </source>
</evidence>
<evidence type="ECO:0000256" key="1">
    <source>
        <dbReference type="ARBA" id="ARBA00004651"/>
    </source>
</evidence>
<evidence type="ECO:0000259" key="10">
    <source>
        <dbReference type="PROSITE" id="PS50929"/>
    </source>
</evidence>
<evidence type="ECO:0000256" key="4">
    <source>
        <dbReference type="ARBA" id="ARBA00022741"/>
    </source>
</evidence>
<dbReference type="Gene3D" id="1.20.1560.10">
    <property type="entry name" value="ABC transporter type 1, transmembrane domain"/>
    <property type="match status" value="1"/>
</dbReference>
<accession>A0A4R3QBB9</accession>
<dbReference type="InterPro" id="IPR003593">
    <property type="entry name" value="AAA+_ATPase"/>
</dbReference>
<dbReference type="InterPro" id="IPR011527">
    <property type="entry name" value="ABC1_TM_dom"/>
</dbReference>
<reference evidence="11 12" key="1">
    <citation type="submission" date="2019-03" db="EMBL/GenBank/DDBJ databases">
        <title>Genomic Encyclopedia of Type Strains, Phase IV (KMG-V): Genome sequencing to study the core and pangenomes of soil and plant-associated prokaryotes.</title>
        <authorList>
            <person name="Whitman W."/>
        </authorList>
    </citation>
    <scope>NUCLEOTIDE SEQUENCE [LARGE SCALE GENOMIC DNA]</scope>
    <source>
        <strain evidence="11 12">Hc14</strain>
    </source>
</reference>
<keyword evidence="6 8" id="KW-1133">Transmembrane helix</keyword>
<sequence length="614" mass="67218">MFGGRNEGFQLIHGNGNLSKFQILSNLIYSTAGEHSPLRYARHHLAPRRSAVESLVVPEPDPCRPMTKPAVLAPISEILRAYWKSDRWMLLLVAVVVVLSSVASVAAPYLFSRLVDRLPQEGGVAVLAWGFVGYAVLLGLSSALQDMMQYLSFMSAENLGFISGTRFFERILTKTSAFFVEHNPAEIQNASSRGREALTTLVQLGLIVFIPGATQILLTLITLGALINIEVAAVVVIYGVAAVGLTLISARRARVFLDKAIEAGQENAHFVGNAMNAMETLRHFGSHGWMSRRFTAKAEEVRDNWRAYVRQRVGYIALLGLGLTVQFAVTFWLLVPRYEAGALTIGDIVLFNTLLLQLNMPFEMIAHAIDDVARSRAALVPLATMWAAPEERQVSHAPTFVPSEGRIVGEGVGYVYGNGRGVKDIDFTAERGGITFLVGETGSGKSTIFKLALKSVEPDQGRILVDGVDLATIDRADWYSAVAVVPQDVVLLNESLADNILLGRLRDEKRLRRAAEKAAILSFIEALPDRFETTVGERGLKLSGGERQRIAIARALYGDPAILFLDEASSALDEATERDIMEHIRVLATDVTVLAITHRRSVIAERDKVVACSR</sequence>
<evidence type="ECO:0000256" key="3">
    <source>
        <dbReference type="ARBA" id="ARBA00022692"/>
    </source>
</evidence>
<dbReference type="InterPro" id="IPR003439">
    <property type="entry name" value="ABC_transporter-like_ATP-bd"/>
</dbReference>
<dbReference type="GO" id="GO:0016887">
    <property type="term" value="F:ATP hydrolysis activity"/>
    <property type="evidence" value="ECO:0007669"/>
    <property type="project" value="InterPro"/>
</dbReference>
<dbReference type="SUPFAM" id="SSF90123">
    <property type="entry name" value="ABC transporter transmembrane region"/>
    <property type="match status" value="1"/>
</dbReference>
<dbReference type="GO" id="GO:0005886">
    <property type="term" value="C:plasma membrane"/>
    <property type="evidence" value="ECO:0007669"/>
    <property type="project" value="UniProtKB-SubCell"/>
</dbReference>
<feature type="domain" description="ABC transmembrane type-1" evidence="10">
    <location>
        <begin position="91"/>
        <end position="374"/>
    </location>
</feature>
<dbReference type="Pfam" id="PF00664">
    <property type="entry name" value="ABC_membrane"/>
    <property type="match status" value="1"/>
</dbReference>
<feature type="transmembrane region" description="Helical" evidence="8">
    <location>
        <begin position="231"/>
        <end position="250"/>
    </location>
</feature>
<comment type="caution">
    <text evidence="11">The sequence shown here is derived from an EMBL/GenBank/DDBJ whole genome shotgun (WGS) entry which is preliminary data.</text>
</comment>
<dbReference type="InterPro" id="IPR039421">
    <property type="entry name" value="Type_1_exporter"/>
</dbReference>
<dbReference type="Gene3D" id="3.40.50.300">
    <property type="entry name" value="P-loop containing nucleotide triphosphate hydrolases"/>
    <property type="match status" value="1"/>
</dbReference>
<dbReference type="PANTHER" id="PTHR43394">
    <property type="entry name" value="ATP-DEPENDENT PERMEASE MDL1, MITOCHONDRIAL"/>
    <property type="match status" value="1"/>
</dbReference>
<dbReference type="SMART" id="SM00382">
    <property type="entry name" value="AAA"/>
    <property type="match status" value="1"/>
</dbReference>
<feature type="transmembrane region" description="Helical" evidence="8">
    <location>
        <begin position="88"/>
        <end position="111"/>
    </location>
</feature>
<dbReference type="InterPro" id="IPR036640">
    <property type="entry name" value="ABC1_TM_sf"/>
</dbReference>
<keyword evidence="7 8" id="KW-0472">Membrane</keyword>
<dbReference type="Pfam" id="PF00005">
    <property type="entry name" value="ABC_tran"/>
    <property type="match status" value="1"/>
</dbReference>
<evidence type="ECO:0000256" key="5">
    <source>
        <dbReference type="ARBA" id="ARBA00022840"/>
    </source>
</evidence>
<keyword evidence="3 8" id="KW-0812">Transmembrane</keyword>
<evidence type="ECO:0000256" key="7">
    <source>
        <dbReference type="ARBA" id="ARBA00023136"/>
    </source>
</evidence>
<keyword evidence="4" id="KW-0547">Nucleotide-binding</keyword>
<organism evidence="11 12">
    <name type="scientific">Rhizobium sullae</name>
    <name type="common">Rhizobium hedysari</name>
    <dbReference type="NCBI Taxonomy" id="50338"/>
    <lineage>
        <taxon>Bacteria</taxon>
        <taxon>Pseudomonadati</taxon>
        <taxon>Pseudomonadota</taxon>
        <taxon>Alphaproteobacteria</taxon>
        <taxon>Hyphomicrobiales</taxon>
        <taxon>Rhizobiaceae</taxon>
        <taxon>Rhizobium/Agrobacterium group</taxon>
        <taxon>Rhizobium</taxon>
    </lineage>
</organism>
<dbReference type="GO" id="GO:0015421">
    <property type="term" value="F:ABC-type oligopeptide transporter activity"/>
    <property type="evidence" value="ECO:0007669"/>
    <property type="project" value="TreeGrafter"/>
</dbReference>
<dbReference type="PROSITE" id="PS50929">
    <property type="entry name" value="ABC_TM1F"/>
    <property type="match status" value="1"/>
</dbReference>
<evidence type="ECO:0000313" key="12">
    <source>
        <dbReference type="Proteomes" id="UP000294576"/>
    </source>
</evidence>
<comment type="similarity">
    <text evidence="2">Belongs to the ABC transporter superfamily.</text>
</comment>
<comment type="subcellular location">
    <subcellularLocation>
        <location evidence="1">Cell membrane</location>
        <topology evidence="1">Multi-pass membrane protein</topology>
    </subcellularLocation>
</comment>
<dbReference type="PROSITE" id="PS50893">
    <property type="entry name" value="ABC_TRANSPORTER_2"/>
    <property type="match status" value="1"/>
</dbReference>
<dbReference type="InterPro" id="IPR017871">
    <property type="entry name" value="ABC_transporter-like_CS"/>
</dbReference>